<accession>A0A2X1KT85</accession>
<dbReference type="AlphaFoldDB" id="A0A2X1KT85"/>
<gene>
    <name evidence="1" type="ORF">NCTC8009_00128</name>
</gene>
<protein>
    <submittedName>
        <fullName evidence="1">Uncharacterized protein</fullName>
    </submittedName>
</protein>
<dbReference type="EMBL" id="UARW01000001">
    <property type="protein sequence ID" value="SPW62187.1"/>
    <property type="molecule type" value="Genomic_DNA"/>
</dbReference>
<evidence type="ECO:0000313" key="2">
    <source>
        <dbReference type="Proteomes" id="UP000250991"/>
    </source>
</evidence>
<dbReference type="Proteomes" id="UP000250991">
    <property type="component" value="Unassembled WGS sequence"/>
</dbReference>
<evidence type="ECO:0000313" key="1">
    <source>
        <dbReference type="EMBL" id="SPW62187.1"/>
    </source>
</evidence>
<organism evidence="1 2">
    <name type="scientific">Escherichia coli</name>
    <dbReference type="NCBI Taxonomy" id="562"/>
    <lineage>
        <taxon>Bacteria</taxon>
        <taxon>Pseudomonadati</taxon>
        <taxon>Pseudomonadota</taxon>
        <taxon>Gammaproteobacteria</taxon>
        <taxon>Enterobacterales</taxon>
        <taxon>Enterobacteriaceae</taxon>
        <taxon>Escherichia</taxon>
    </lineage>
</organism>
<proteinExistence type="predicted"/>
<sequence length="66" mass="7565">MEKEQKQCGLQLPLHQDVSLPVPRGHFQYGEKGNNSRAIQRLAINCSQSQEKDKWGKKLINDSRCV</sequence>
<reference evidence="1 2" key="1">
    <citation type="submission" date="2018-06" db="EMBL/GenBank/DDBJ databases">
        <authorList>
            <consortium name="Pathogen Informatics"/>
            <person name="Doyle S."/>
        </authorList>
    </citation>
    <scope>NUCLEOTIDE SEQUENCE [LARGE SCALE GENOMIC DNA]</scope>
    <source>
        <strain evidence="1 2">NCTC8009</strain>
    </source>
</reference>
<name>A0A2X1KT85_ECOLX</name>